<dbReference type="Proteomes" id="UP000313849">
    <property type="component" value="Unassembled WGS sequence"/>
</dbReference>
<evidence type="ECO:0000313" key="3">
    <source>
        <dbReference type="Proteomes" id="UP000313849"/>
    </source>
</evidence>
<keyword evidence="3" id="KW-1185">Reference proteome</keyword>
<dbReference type="AlphaFoldDB" id="A0A5C5BER0"/>
<sequence>MTSDGAQPDLAGGAQPDLAGGAQPDGEQHLAAWRAAYALEQWYFLARGYGDQVTPFALEQDGRGFICVFTTPQAASDFGVASGLDEAEAGRLLAIPPGDATEYLLEFVADGVHAVALDPGTQDEAVLLAALPHVRQLVQDQG</sequence>
<evidence type="ECO:0000313" key="2">
    <source>
        <dbReference type="EMBL" id="TNU76357.1"/>
    </source>
</evidence>
<proteinExistence type="predicted"/>
<evidence type="ECO:0000256" key="1">
    <source>
        <dbReference type="SAM" id="MobiDB-lite"/>
    </source>
</evidence>
<dbReference type="RefSeq" id="WP_139986186.1">
    <property type="nucleotide sequence ID" value="NZ_VENP01000008.1"/>
</dbReference>
<reference evidence="2 3" key="1">
    <citation type="submission" date="2019-06" db="EMBL/GenBank/DDBJ databases">
        <title>Draft genome sequence of Miniimonas arenae KCTC 19750T isolated from sea sand.</title>
        <authorList>
            <person name="Park S.-J."/>
        </authorList>
    </citation>
    <scope>NUCLEOTIDE SEQUENCE [LARGE SCALE GENOMIC DNA]</scope>
    <source>
        <strain evidence="2 3">KCTC 19750</strain>
    </source>
</reference>
<evidence type="ECO:0008006" key="4">
    <source>
        <dbReference type="Google" id="ProtNLM"/>
    </source>
</evidence>
<dbReference type="OrthoDB" id="3635752at2"/>
<protein>
    <recommendedName>
        <fullName evidence="4">SseB family protein</fullName>
    </recommendedName>
</protein>
<feature type="region of interest" description="Disordered" evidence="1">
    <location>
        <begin position="1"/>
        <end position="25"/>
    </location>
</feature>
<name>A0A5C5BER0_9MICO</name>
<accession>A0A5C5BER0</accession>
<gene>
    <name evidence="2" type="ORF">FH969_03730</name>
</gene>
<organism evidence="2 3">
    <name type="scientific">Miniimonas arenae</name>
    <dbReference type="NCBI Taxonomy" id="676201"/>
    <lineage>
        <taxon>Bacteria</taxon>
        <taxon>Bacillati</taxon>
        <taxon>Actinomycetota</taxon>
        <taxon>Actinomycetes</taxon>
        <taxon>Micrococcales</taxon>
        <taxon>Beutenbergiaceae</taxon>
        <taxon>Miniimonas</taxon>
    </lineage>
</organism>
<comment type="caution">
    <text evidence="2">The sequence shown here is derived from an EMBL/GenBank/DDBJ whole genome shotgun (WGS) entry which is preliminary data.</text>
</comment>
<dbReference type="EMBL" id="VENP01000008">
    <property type="protein sequence ID" value="TNU76357.1"/>
    <property type="molecule type" value="Genomic_DNA"/>
</dbReference>